<sequence length="329" mass="35084">MSGCRRAALAASIVPIVLGLLVASGAVAGVAAQTSTVSASSFSPDDSAGSVSEPAYVESVPEPGDAYFEAEAEDGSWISYTNPRDEYQIPYEGDGSGKLCVTLLNEAGEPIVGESVPDTTATIETGDELEWHTHADPFVVEYPLTDNYDRPLDADQFGTHPDLPQGDGYLDSHCLEWHGLPEDETVEYGEIELEGEHADRIEVVGYIQQAHDSWDTDVDPHAAATSYDDAGGWTYHPDGSHGQAVVVLQLEGDEGDHEQRDSTDDDRSDENVEDDTDGAESPSSEGNVESNQSDESEPTVSDETDRTTGFGALAALAGLTVVVFAIRRS</sequence>
<evidence type="ECO:0000256" key="2">
    <source>
        <dbReference type="SAM" id="Phobius"/>
    </source>
</evidence>
<feature type="compositionally biased region" description="Acidic residues" evidence="1">
    <location>
        <begin position="263"/>
        <end position="278"/>
    </location>
</feature>
<feature type="compositionally biased region" description="Acidic residues" evidence="1">
    <location>
        <begin position="292"/>
        <end position="302"/>
    </location>
</feature>
<dbReference type="EMBL" id="REGA01000002">
    <property type="protein sequence ID" value="RQG97199.1"/>
    <property type="molecule type" value="Genomic_DNA"/>
</dbReference>
<keyword evidence="2" id="KW-0472">Membrane</keyword>
<keyword evidence="4" id="KW-1185">Reference proteome</keyword>
<feature type="compositionally biased region" description="Polar residues" evidence="1">
    <location>
        <begin position="281"/>
        <end position="291"/>
    </location>
</feature>
<evidence type="ECO:0000313" key="3">
    <source>
        <dbReference type="EMBL" id="RQG97199.1"/>
    </source>
</evidence>
<keyword evidence="2" id="KW-1133">Transmembrane helix</keyword>
<name>A0A3N6PCJ1_NATCH</name>
<proteinExistence type="predicted"/>
<keyword evidence="2" id="KW-0812">Transmembrane</keyword>
<comment type="caution">
    <text evidence="3">The sequence shown here is derived from an EMBL/GenBank/DDBJ whole genome shotgun (WGS) entry which is preliminary data.</text>
</comment>
<reference evidence="3 4" key="1">
    <citation type="submission" date="2018-10" db="EMBL/GenBank/DDBJ databases">
        <title>Natrarchaeobius chitinivorans gen. nov., sp. nov., and Natrarchaeobius haloalkaliphilus sp. nov., alkaliphilic, chitin-utilizing haloarchaea from hypersaline alkaline lakes.</title>
        <authorList>
            <person name="Sorokin D.Y."/>
            <person name="Elcheninov A.G."/>
            <person name="Kostrikina N.A."/>
            <person name="Bale N.J."/>
            <person name="Sinninghe Damste J.S."/>
            <person name="Khijniak T.V."/>
            <person name="Kublanov I.V."/>
            <person name="Toshchakov S.V."/>
        </authorList>
    </citation>
    <scope>NUCLEOTIDE SEQUENCE [LARGE SCALE GENOMIC DNA]</scope>
    <source>
        <strain evidence="3 4">AArcht4T</strain>
    </source>
</reference>
<dbReference type="OrthoDB" id="170617at2157"/>
<evidence type="ECO:0000256" key="1">
    <source>
        <dbReference type="SAM" id="MobiDB-lite"/>
    </source>
</evidence>
<protein>
    <submittedName>
        <fullName evidence="3">PGF-CTERM sorting domain-containing protein</fullName>
    </submittedName>
</protein>
<feature type="region of interest" description="Disordered" evidence="1">
    <location>
        <begin position="253"/>
        <end position="307"/>
    </location>
</feature>
<gene>
    <name evidence="3" type="ORF">EA473_03765</name>
</gene>
<organism evidence="3 4">
    <name type="scientific">Natrarchaeobius chitinivorans</name>
    <dbReference type="NCBI Taxonomy" id="1679083"/>
    <lineage>
        <taxon>Archaea</taxon>
        <taxon>Methanobacteriati</taxon>
        <taxon>Methanobacteriota</taxon>
        <taxon>Stenosarchaea group</taxon>
        <taxon>Halobacteria</taxon>
        <taxon>Halobacteriales</taxon>
        <taxon>Natrialbaceae</taxon>
        <taxon>Natrarchaeobius</taxon>
    </lineage>
</organism>
<dbReference type="Proteomes" id="UP000282323">
    <property type="component" value="Unassembled WGS sequence"/>
</dbReference>
<dbReference type="AlphaFoldDB" id="A0A3N6PCJ1"/>
<feature type="transmembrane region" description="Helical" evidence="2">
    <location>
        <begin position="308"/>
        <end position="326"/>
    </location>
</feature>
<evidence type="ECO:0000313" key="4">
    <source>
        <dbReference type="Proteomes" id="UP000282323"/>
    </source>
</evidence>
<accession>A0A3N6PCJ1</accession>
<dbReference type="RefSeq" id="WP_124194320.1">
    <property type="nucleotide sequence ID" value="NZ_REGA01000002.1"/>
</dbReference>